<proteinExistence type="predicted"/>
<dbReference type="RefSeq" id="WP_005796642.1">
    <property type="nucleotide sequence ID" value="NZ_ACQT01000072.1"/>
</dbReference>
<feature type="chain" id="PRO_5002957046" description="Glycoside hydrolase family 42 N-terminal domain-containing protein" evidence="1">
    <location>
        <begin position="27"/>
        <end position="612"/>
    </location>
</feature>
<dbReference type="AlphaFoldDB" id="C5T5V4"/>
<protein>
    <recommendedName>
        <fullName evidence="4">Glycoside hydrolase family 42 N-terminal domain-containing protein</fullName>
    </recommendedName>
</protein>
<keyword evidence="1" id="KW-0732">Signal</keyword>
<comment type="caution">
    <text evidence="2">The sequence shown here is derived from an EMBL/GenBank/DDBJ whole genome shotgun (WGS) entry which is preliminary data.</text>
</comment>
<gene>
    <name evidence="2" type="ORF">AcdelDRAFT_2284</name>
</gene>
<keyword evidence="3" id="KW-1185">Reference proteome</keyword>
<dbReference type="PATRIC" id="fig|573060.9.peg.2825"/>
<evidence type="ECO:0000313" key="3">
    <source>
        <dbReference type="Proteomes" id="UP000003856"/>
    </source>
</evidence>
<feature type="signal peptide" evidence="1">
    <location>
        <begin position="1"/>
        <end position="26"/>
    </location>
</feature>
<accession>C5T5V4</accession>
<evidence type="ECO:0008006" key="4">
    <source>
        <dbReference type="Google" id="ProtNLM"/>
    </source>
</evidence>
<name>C5T5V4_ACIDE</name>
<sequence>MPLLLVNKLRFASLALLAAMAFNANAQSSRPPFVIAPTVEGMFLCDEAVAQPQVRSIDEAYAYCRQRKLDGAPAISRLLDKLEPSGPQGSVQVGYTATLQLLGLYRATAKGWAIDPARVEEFLGVISKVQRPVVIYFSADHFDSMGPITGELRRDPRNLMQLRDGKPLELNYFGYRIMPYTLVTDAEIPVNKYRRDALTYVAQRIKKLPKAVQGRIVAYTLAGELHHMFPDFESGMGAYQDIQVTDYSPASVTGFRQWLRTRYRSIEQFNAQTGLSYASFDAVPAPSKNIRKEKLTSFGEHYDAFADGTLPIAGWLWDPNKAIQQLDLYVDGRHIGPVPRGLNRLDVYRAEASVTSPNTGFRFDLDFSGLRPGRHLAQVVATSSDSRYKLAEAEFVVVPRDQGRVASARTVEVPSLKNAKALPGVRSWLDMPKPLQDVYFNPLARDWNQYRESQVYAFLSDFHQWALKAGLPAEKLYSHQIVPNVNASWNPQLFAAGQTLNGSAPWKQGLNMYGGATDSAWLRDFMARSKITDYGVPEFNPQQWKSDGTHLAAMQSHYDAGARFISPYYFSVVPDRFKGGAEHGVNRMELRPDNPKDGSDRFYQAITDYAKK</sequence>
<evidence type="ECO:0000313" key="2">
    <source>
        <dbReference type="EMBL" id="EER60152.1"/>
    </source>
</evidence>
<evidence type="ECO:0000256" key="1">
    <source>
        <dbReference type="SAM" id="SignalP"/>
    </source>
</evidence>
<dbReference type="Gene3D" id="3.20.20.80">
    <property type="entry name" value="Glycosidases"/>
    <property type="match status" value="1"/>
</dbReference>
<dbReference type="Proteomes" id="UP000003856">
    <property type="component" value="Unassembled WGS sequence"/>
</dbReference>
<dbReference type="EMBL" id="ACQT01000072">
    <property type="protein sequence ID" value="EER60152.1"/>
    <property type="molecule type" value="Genomic_DNA"/>
</dbReference>
<organism evidence="2 3">
    <name type="scientific">Acidovorax delafieldii 2AN</name>
    <dbReference type="NCBI Taxonomy" id="573060"/>
    <lineage>
        <taxon>Bacteria</taxon>
        <taxon>Pseudomonadati</taxon>
        <taxon>Pseudomonadota</taxon>
        <taxon>Betaproteobacteria</taxon>
        <taxon>Burkholderiales</taxon>
        <taxon>Comamonadaceae</taxon>
        <taxon>Acidovorax</taxon>
    </lineage>
</organism>
<reference evidence="2 3" key="1">
    <citation type="submission" date="2009-05" db="EMBL/GenBank/DDBJ databases">
        <title>The draft genome of Acidovorax delafieldii 2AN.</title>
        <authorList>
            <consortium name="US DOE Joint Genome Institute (JGI-PGF)"/>
            <person name="Lucas S."/>
            <person name="Copeland A."/>
            <person name="Lapidus A."/>
            <person name="Glavina del Rio T."/>
            <person name="Tice H."/>
            <person name="Bruce D."/>
            <person name="Goodwin L."/>
            <person name="Pitluck S."/>
            <person name="Larimer F."/>
            <person name="Land M.L."/>
            <person name="Hauser L."/>
            <person name="Shelobolina E.S."/>
            <person name="Picardal F."/>
            <person name="Roden E."/>
            <person name="Emerson D."/>
        </authorList>
    </citation>
    <scope>NUCLEOTIDE SEQUENCE [LARGE SCALE GENOMIC DNA]</scope>
    <source>
        <strain evidence="2 3">2AN</strain>
    </source>
</reference>